<evidence type="ECO:0000313" key="2">
    <source>
        <dbReference type="Proteomes" id="UP000789739"/>
    </source>
</evidence>
<comment type="caution">
    <text evidence="1">The sequence shown here is derived from an EMBL/GenBank/DDBJ whole genome shotgun (WGS) entry which is preliminary data.</text>
</comment>
<reference evidence="1" key="1">
    <citation type="submission" date="2021-06" db="EMBL/GenBank/DDBJ databases">
        <authorList>
            <person name="Kallberg Y."/>
            <person name="Tangrot J."/>
            <person name="Rosling A."/>
        </authorList>
    </citation>
    <scope>NUCLEOTIDE SEQUENCE</scope>
    <source>
        <strain evidence="1">BR232B</strain>
    </source>
</reference>
<gene>
    <name evidence="1" type="ORF">PBRASI_LOCUS9162</name>
</gene>
<dbReference type="AlphaFoldDB" id="A0A9N9D6A2"/>
<evidence type="ECO:0000313" key="1">
    <source>
        <dbReference type="EMBL" id="CAG8629359.1"/>
    </source>
</evidence>
<protein>
    <submittedName>
        <fullName evidence="1">6_t:CDS:1</fullName>
    </submittedName>
</protein>
<keyword evidence="2" id="KW-1185">Reference proteome</keyword>
<proteinExistence type="predicted"/>
<dbReference type="EMBL" id="CAJVPI010001870">
    <property type="protein sequence ID" value="CAG8629359.1"/>
    <property type="molecule type" value="Genomic_DNA"/>
</dbReference>
<sequence length="101" mass="10575">MQNPELGTDLVRLVSARRTTSTGNLLAGRPPLLAERLATGPPAAALVVQRNPREATAQGTDYKEWSVKLHVSSMAEKAPLPNYSSTAFVSGGAETGTVASL</sequence>
<dbReference type="Proteomes" id="UP000789739">
    <property type="component" value="Unassembled WGS sequence"/>
</dbReference>
<name>A0A9N9D6A2_9GLOM</name>
<accession>A0A9N9D6A2</accession>
<organism evidence="1 2">
    <name type="scientific">Paraglomus brasilianum</name>
    <dbReference type="NCBI Taxonomy" id="144538"/>
    <lineage>
        <taxon>Eukaryota</taxon>
        <taxon>Fungi</taxon>
        <taxon>Fungi incertae sedis</taxon>
        <taxon>Mucoromycota</taxon>
        <taxon>Glomeromycotina</taxon>
        <taxon>Glomeromycetes</taxon>
        <taxon>Paraglomerales</taxon>
        <taxon>Paraglomeraceae</taxon>
        <taxon>Paraglomus</taxon>
    </lineage>
</organism>